<dbReference type="Proteomes" id="UP000540989">
    <property type="component" value="Unassembled WGS sequence"/>
</dbReference>
<reference evidence="5 6" key="1">
    <citation type="submission" date="2020-08" db="EMBL/GenBank/DDBJ databases">
        <title>Genomic Encyclopedia of Type Strains, Phase IV (KMG-V): Genome sequencing to study the core and pangenomes of soil and plant-associated prokaryotes.</title>
        <authorList>
            <person name="Whitman W."/>
        </authorList>
    </citation>
    <scope>NUCLEOTIDE SEQUENCE [LARGE SCALE GENOMIC DNA]</scope>
    <source>
        <strain evidence="5 6">M8UP14</strain>
    </source>
</reference>
<dbReference type="CDD" id="cd02933">
    <property type="entry name" value="OYE_like_FMN"/>
    <property type="match status" value="1"/>
</dbReference>
<keyword evidence="6" id="KW-1185">Reference proteome</keyword>
<sequence length="374" mass="40550">MKASNALFTPTALGALRLKHRVIMAPLTRSRSVQPDSVPGDLMREYYEQRASDGGLIITEATNISLTSRGWLGAPGLYSDQQVEGWKKIVSAVHAKGGHMFAQLWHSGRSSHTSMTGGATPVSASVDPTYWQNPNHLVSVPGGWVQPSPHRALALEEIAGIVADYREAARRAMAAGFEGVELHAANGYLVDQFLQDGSNKRTDEYGGSLENRVRLLSEIVHALASVWGADRVAVRIGPYGTWNGMSDSNPDALFAHVATELNQFGLAYLHLIEPRVSGSDDVQSSGGLAAERLRPFFKGKMIAAGGFEPDTAEQAILTGTLDAVAFGRHFVSNPDLPQRIAEYLELTPYDRSTFYTFDEVGYTDYPVYAPAVAV</sequence>
<protein>
    <submittedName>
        <fullName evidence="5">N-ethylmaleimide reductase</fullName>
        <ecNumber evidence="5">1.-.-.-</ecNumber>
    </submittedName>
</protein>
<dbReference type="GO" id="GO:0016628">
    <property type="term" value="F:oxidoreductase activity, acting on the CH-CH group of donors, NAD or NADP as acceptor"/>
    <property type="evidence" value="ECO:0007669"/>
    <property type="project" value="UniProtKB-ARBA"/>
</dbReference>
<evidence type="ECO:0000313" key="5">
    <source>
        <dbReference type="EMBL" id="MBB5060092.1"/>
    </source>
</evidence>
<keyword evidence="3 5" id="KW-0560">Oxidoreductase</keyword>
<feature type="domain" description="NADH:flavin oxidoreductase/NADH oxidase N-terminal" evidence="4">
    <location>
        <begin position="7"/>
        <end position="345"/>
    </location>
</feature>
<evidence type="ECO:0000256" key="3">
    <source>
        <dbReference type="ARBA" id="ARBA00023002"/>
    </source>
</evidence>
<gene>
    <name evidence="5" type="ORF">HDF16_004828</name>
</gene>
<dbReference type="InterPro" id="IPR013785">
    <property type="entry name" value="Aldolase_TIM"/>
</dbReference>
<dbReference type="SUPFAM" id="SSF51395">
    <property type="entry name" value="FMN-linked oxidoreductases"/>
    <property type="match status" value="1"/>
</dbReference>
<evidence type="ECO:0000259" key="4">
    <source>
        <dbReference type="Pfam" id="PF00724"/>
    </source>
</evidence>
<evidence type="ECO:0000256" key="1">
    <source>
        <dbReference type="ARBA" id="ARBA00001917"/>
    </source>
</evidence>
<evidence type="ECO:0000313" key="6">
    <source>
        <dbReference type="Proteomes" id="UP000540989"/>
    </source>
</evidence>
<dbReference type="GO" id="GO:0010181">
    <property type="term" value="F:FMN binding"/>
    <property type="evidence" value="ECO:0007669"/>
    <property type="project" value="InterPro"/>
</dbReference>
<dbReference type="PANTHER" id="PTHR22893">
    <property type="entry name" value="NADH OXIDOREDUCTASE-RELATED"/>
    <property type="match status" value="1"/>
</dbReference>
<dbReference type="InterPro" id="IPR045247">
    <property type="entry name" value="Oye-like"/>
</dbReference>
<dbReference type="RefSeq" id="WP_184222168.1">
    <property type="nucleotide sequence ID" value="NZ_JACHIP010000009.1"/>
</dbReference>
<dbReference type="EMBL" id="JACHIP010000009">
    <property type="protein sequence ID" value="MBB5060092.1"/>
    <property type="molecule type" value="Genomic_DNA"/>
</dbReference>
<proteinExistence type="inferred from homology"/>
<dbReference type="Gene3D" id="3.20.20.70">
    <property type="entry name" value="Aldolase class I"/>
    <property type="match status" value="1"/>
</dbReference>
<comment type="cofactor">
    <cofactor evidence="1">
        <name>FMN</name>
        <dbReference type="ChEBI" id="CHEBI:58210"/>
    </cofactor>
</comment>
<comment type="similarity">
    <text evidence="2">Belongs to the NADH:flavin oxidoreductase/NADH oxidase family.</text>
</comment>
<dbReference type="EC" id="1.-.-.-" evidence="5"/>
<accession>A0A7W8E5X6</accession>
<dbReference type="PANTHER" id="PTHR22893:SF91">
    <property type="entry name" value="NADPH DEHYDROGENASE 2-RELATED"/>
    <property type="match status" value="1"/>
</dbReference>
<evidence type="ECO:0000256" key="2">
    <source>
        <dbReference type="ARBA" id="ARBA00005979"/>
    </source>
</evidence>
<dbReference type="Pfam" id="PF00724">
    <property type="entry name" value="Oxidored_FMN"/>
    <property type="match status" value="1"/>
</dbReference>
<dbReference type="FunFam" id="3.20.20.70:FF:000059">
    <property type="entry name" value="N-ethylmaleimide reductase, FMN-linked"/>
    <property type="match status" value="1"/>
</dbReference>
<dbReference type="AlphaFoldDB" id="A0A7W8E5X6"/>
<dbReference type="InterPro" id="IPR001155">
    <property type="entry name" value="OxRdtase_FMN_N"/>
</dbReference>
<name>A0A7W8E5X6_9BACT</name>
<organism evidence="5 6">
    <name type="scientific">Granulicella aggregans</name>
    <dbReference type="NCBI Taxonomy" id="474949"/>
    <lineage>
        <taxon>Bacteria</taxon>
        <taxon>Pseudomonadati</taxon>
        <taxon>Acidobacteriota</taxon>
        <taxon>Terriglobia</taxon>
        <taxon>Terriglobales</taxon>
        <taxon>Acidobacteriaceae</taxon>
        <taxon>Granulicella</taxon>
    </lineage>
</organism>
<dbReference type="GO" id="GO:0005829">
    <property type="term" value="C:cytosol"/>
    <property type="evidence" value="ECO:0007669"/>
    <property type="project" value="UniProtKB-ARBA"/>
</dbReference>
<comment type="caution">
    <text evidence="5">The sequence shown here is derived from an EMBL/GenBank/DDBJ whole genome shotgun (WGS) entry which is preliminary data.</text>
</comment>